<dbReference type="RefSeq" id="WP_210314635.1">
    <property type="nucleotide sequence ID" value="NZ_JACHBB010000030.1"/>
</dbReference>
<accession>A0A7W8XKS8</accession>
<dbReference type="InterPro" id="IPR032710">
    <property type="entry name" value="NTF2-like_dom_sf"/>
</dbReference>
<comment type="caution">
    <text evidence="1">The sequence shown here is derived from an EMBL/GenBank/DDBJ whole genome shotgun (WGS) entry which is preliminary data.</text>
</comment>
<dbReference type="EMBL" id="JACHBC010000030">
    <property type="protein sequence ID" value="MBB5564738.1"/>
    <property type="molecule type" value="Genomic_DNA"/>
</dbReference>
<dbReference type="Gene3D" id="3.10.450.50">
    <property type="match status" value="1"/>
</dbReference>
<dbReference type="Proteomes" id="UP000528824">
    <property type="component" value="Unassembled WGS sequence"/>
</dbReference>
<reference evidence="1 2" key="1">
    <citation type="submission" date="2020-08" db="EMBL/GenBank/DDBJ databases">
        <title>Genomic Encyclopedia of Type Strains, Phase IV (KMG-V): Genome sequencing to study the core and pangenomes of soil and plant-associated prokaryotes.</title>
        <authorList>
            <person name="Whitman W."/>
        </authorList>
    </citation>
    <scope>NUCLEOTIDE SEQUENCE [LARGE SCALE GENOMIC DNA]</scope>
    <source>
        <strain evidence="1 2">SEMIA 4034</strain>
    </source>
</reference>
<name>A0A7W8XKS8_9HYPH</name>
<proteinExistence type="predicted"/>
<organism evidence="1 2">
    <name type="scientific">Rhizobium lentis</name>
    <dbReference type="NCBI Taxonomy" id="1138194"/>
    <lineage>
        <taxon>Bacteria</taxon>
        <taxon>Pseudomonadati</taxon>
        <taxon>Pseudomonadota</taxon>
        <taxon>Alphaproteobacteria</taxon>
        <taxon>Hyphomicrobiales</taxon>
        <taxon>Rhizobiaceae</taxon>
        <taxon>Rhizobium/Agrobacterium group</taxon>
        <taxon>Rhizobium</taxon>
    </lineage>
</organism>
<sequence length="119" mass="13542">MSDHPLKALIESADRSISAKDFDGLMRFYTDDATLVVKAGMYAKGKDQIRKAFEAISAHFQGKLKVRQGRMEESRAETQRWSSWKPGWMPSTKAALRRRRYDVPPMCFVGTRLAPGYAL</sequence>
<keyword evidence="2" id="KW-1185">Reference proteome</keyword>
<protein>
    <submittedName>
        <fullName evidence="1">Uncharacterized protein</fullName>
    </submittedName>
</protein>
<dbReference type="SUPFAM" id="SSF54427">
    <property type="entry name" value="NTF2-like"/>
    <property type="match status" value="1"/>
</dbReference>
<evidence type="ECO:0000313" key="2">
    <source>
        <dbReference type="Proteomes" id="UP000528824"/>
    </source>
</evidence>
<gene>
    <name evidence="1" type="ORF">GGI59_006447</name>
</gene>
<dbReference type="AlphaFoldDB" id="A0A7W8XKS8"/>
<evidence type="ECO:0000313" key="1">
    <source>
        <dbReference type="EMBL" id="MBB5564738.1"/>
    </source>
</evidence>